<dbReference type="Gene3D" id="1.20.1260.100">
    <property type="entry name" value="TspO/MBR protein"/>
    <property type="match status" value="1"/>
</dbReference>
<feature type="transmembrane region" description="Helical" evidence="1">
    <location>
        <begin position="185"/>
        <end position="206"/>
    </location>
</feature>
<sequence length="269" mass="26532">MTATVADPTTRATVGDRVRAGALLLVALLQIVAGGLGGSGAFGLSVGVVARENTTVVMPAPAAFSIWGVIYAGFLLLAVRQVLPGQPARPVHRATGWWLVASGVLNAGWILVFSAQAVVLAQVVIVALLVVLAVAMARLTAHPAADAADRLTLHGPVGLYAGWVSVATVVGAATTGTFLGAPGAGGVATVLGALVLLVTGAIAAAVVARGAGALPYAVSVVWALGAIVVMGPPLAVVVAALVALVAVVAVLARRILTAPPGRRVPAAFG</sequence>
<dbReference type="PANTHER" id="PTHR33802">
    <property type="entry name" value="SI:CH211-161H7.5-RELATED"/>
    <property type="match status" value="1"/>
</dbReference>
<proteinExistence type="predicted"/>
<protein>
    <submittedName>
        <fullName evidence="2">Tryptophan-rich sensory protein</fullName>
    </submittedName>
</protein>
<evidence type="ECO:0000313" key="2">
    <source>
        <dbReference type="EMBL" id="MFC4836753.1"/>
    </source>
</evidence>
<name>A0ABV9RSC1_9PSEU</name>
<keyword evidence="3" id="KW-1185">Reference proteome</keyword>
<evidence type="ECO:0000256" key="1">
    <source>
        <dbReference type="SAM" id="Phobius"/>
    </source>
</evidence>
<feature type="transmembrane region" description="Helical" evidence="1">
    <location>
        <begin position="236"/>
        <end position="256"/>
    </location>
</feature>
<feature type="transmembrane region" description="Helical" evidence="1">
    <location>
        <begin position="21"/>
        <end position="44"/>
    </location>
</feature>
<dbReference type="InterPro" id="IPR038330">
    <property type="entry name" value="TspO/MBR-related_sf"/>
</dbReference>
<feature type="transmembrane region" description="Helical" evidence="1">
    <location>
        <begin position="157"/>
        <end position="179"/>
    </location>
</feature>
<keyword evidence="1" id="KW-1133">Transmembrane helix</keyword>
<evidence type="ECO:0000313" key="3">
    <source>
        <dbReference type="Proteomes" id="UP001595909"/>
    </source>
</evidence>
<feature type="transmembrane region" description="Helical" evidence="1">
    <location>
        <begin position="95"/>
        <end position="113"/>
    </location>
</feature>
<feature type="transmembrane region" description="Helical" evidence="1">
    <location>
        <begin position="119"/>
        <end position="137"/>
    </location>
</feature>
<comment type="caution">
    <text evidence="2">The sequence shown here is derived from an EMBL/GenBank/DDBJ whole genome shotgun (WGS) entry which is preliminary data.</text>
</comment>
<keyword evidence="1" id="KW-0812">Transmembrane</keyword>
<dbReference type="Proteomes" id="UP001595909">
    <property type="component" value="Unassembled WGS sequence"/>
</dbReference>
<keyword evidence="1" id="KW-0472">Membrane</keyword>
<dbReference type="EMBL" id="JBHSIM010000069">
    <property type="protein sequence ID" value="MFC4836753.1"/>
    <property type="molecule type" value="Genomic_DNA"/>
</dbReference>
<accession>A0ABV9RSC1</accession>
<gene>
    <name evidence="2" type="ORF">ACFPEL_30425</name>
</gene>
<feature type="transmembrane region" description="Helical" evidence="1">
    <location>
        <begin position="64"/>
        <end position="83"/>
    </location>
</feature>
<dbReference type="RefSeq" id="WP_274192195.1">
    <property type="nucleotide sequence ID" value="NZ_BAABHN010000069.1"/>
</dbReference>
<reference evidence="3" key="1">
    <citation type="journal article" date="2019" name="Int. J. Syst. Evol. Microbiol.">
        <title>The Global Catalogue of Microorganisms (GCM) 10K type strain sequencing project: providing services to taxonomists for standard genome sequencing and annotation.</title>
        <authorList>
            <consortium name="The Broad Institute Genomics Platform"/>
            <consortium name="The Broad Institute Genome Sequencing Center for Infectious Disease"/>
            <person name="Wu L."/>
            <person name="Ma J."/>
        </authorList>
    </citation>
    <scope>NUCLEOTIDE SEQUENCE [LARGE SCALE GENOMIC DNA]</scope>
    <source>
        <strain evidence="3">CCUG 50347</strain>
    </source>
</reference>
<feature type="transmembrane region" description="Helical" evidence="1">
    <location>
        <begin position="213"/>
        <end position="230"/>
    </location>
</feature>
<dbReference type="PANTHER" id="PTHR33802:SF1">
    <property type="entry name" value="XK-RELATED PROTEIN"/>
    <property type="match status" value="1"/>
</dbReference>
<organism evidence="2 3">
    <name type="scientific">Actinomycetospora chibensis</name>
    <dbReference type="NCBI Taxonomy" id="663606"/>
    <lineage>
        <taxon>Bacteria</taxon>
        <taxon>Bacillati</taxon>
        <taxon>Actinomycetota</taxon>
        <taxon>Actinomycetes</taxon>
        <taxon>Pseudonocardiales</taxon>
        <taxon>Pseudonocardiaceae</taxon>
        <taxon>Actinomycetospora</taxon>
    </lineage>
</organism>